<dbReference type="OMA" id="VATPCHA"/>
<dbReference type="Gene3D" id="3.30.420.10">
    <property type="entry name" value="Ribonuclease H-like superfamily/Ribonuclease H"/>
    <property type="match status" value="2"/>
</dbReference>
<name>A0A151T9S1_CAJCA</name>
<dbReference type="EMBL" id="CM003609">
    <property type="protein sequence ID" value="KYP63754.1"/>
    <property type="molecule type" value="Genomic_DNA"/>
</dbReference>
<accession>A0A151T9S1</accession>
<dbReference type="InterPro" id="IPR001584">
    <property type="entry name" value="Integrase_cat-core"/>
</dbReference>
<dbReference type="SUPFAM" id="SSF53098">
    <property type="entry name" value="Ribonuclease H-like"/>
    <property type="match status" value="1"/>
</dbReference>
<dbReference type="Pfam" id="PF17921">
    <property type="entry name" value="Integrase_H2C2"/>
    <property type="match status" value="1"/>
</dbReference>
<dbReference type="Proteomes" id="UP000075243">
    <property type="component" value="Chromosome 7"/>
</dbReference>
<dbReference type="GO" id="GO:0003676">
    <property type="term" value="F:nucleic acid binding"/>
    <property type="evidence" value="ECO:0007669"/>
    <property type="project" value="InterPro"/>
</dbReference>
<dbReference type="Pfam" id="PF00665">
    <property type="entry name" value="rve"/>
    <property type="match status" value="1"/>
</dbReference>
<organism evidence="2 3">
    <name type="scientific">Cajanus cajan</name>
    <name type="common">Pigeon pea</name>
    <name type="synonym">Cajanus indicus</name>
    <dbReference type="NCBI Taxonomy" id="3821"/>
    <lineage>
        <taxon>Eukaryota</taxon>
        <taxon>Viridiplantae</taxon>
        <taxon>Streptophyta</taxon>
        <taxon>Embryophyta</taxon>
        <taxon>Tracheophyta</taxon>
        <taxon>Spermatophyta</taxon>
        <taxon>Magnoliopsida</taxon>
        <taxon>eudicotyledons</taxon>
        <taxon>Gunneridae</taxon>
        <taxon>Pentapetalae</taxon>
        <taxon>rosids</taxon>
        <taxon>fabids</taxon>
        <taxon>Fabales</taxon>
        <taxon>Fabaceae</taxon>
        <taxon>Papilionoideae</taxon>
        <taxon>50 kb inversion clade</taxon>
        <taxon>NPAAA clade</taxon>
        <taxon>indigoferoid/millettioid clade</taxon>
        <taxon>Phaseoleae</taxon>
        <taxon>Cajanus</taxon>
    </lineage>
</organism>
<proteinExistence type="predicted"/>
<reference evidence="2 3" key="1">
    <citation type="journal article" date="2012" name="Nat. Biotechnol.">
        <title>Draft genome sequence of pigeonpea (Cajanus cajan), an orphan legume crop of resource-poor farmers.</title>
        <authorList>
            <person name="Varshney R.K."/>
            <person name="Chen W."/>
            <person name="Li Y."/>
            <person name="Bharti A.K."/>
            <person name="Saxena R.K."/>
            <person name="Schlueter J.A."/>
            <person name="Donoghue M.T."/>
            <person name="Azam S."/>
            <person name="Fan G."/>
            <person name="Whaley A.M."/>
            <person name="Farmer A.D."/>
            <person name="Sheridan J."/>
            <person name="Iwata A."/>
            <person name="Tuteja R."/>
            <person name="Penmetsa R.V."/>
            <person name="Wu W."/>
            <person name="Upadhyaya H.D."/>
            <person name="Yang S.P."/>
            <person name="Shah T."/>
            <person name="Saxena K.B."/>
            <person name="Michael T."/>
            <person name="McCombie W.R."/>
            <person name="Yang B."/>
            <person name="Zhang G."/>
            <person name="Yang H."/>
            <person name="Wang J."/>
            <person name="Spillane C."/>
            <person name="Cook D.R."/>
            <person name="May G.D."/>
            <person name="Xu X."/>
            <person name="Jackson S.A."/>
        </authorList>
    </citation>
    <scope>NUCLEOTIDE SEQUENCE [LARGE SCALE GENOMIC DNA]</scope>
    <source>
        <strain evidence="3">cv. Asha</strain>
    </source>
</reference>
<feature type="domain" description="Integrase catalytic" evidence="1">
    <location>
        <begin position="104"/>
        <end position="200"/>
    </location>
</feature>
<dbReference type="Gene3D" id="1.10.340.70">
    <property type="match status" value="1"/>
</dbReference>
<dbReference type="InterPro" id="IPR041588">
    <property type="entry name" value="Integrase_H2C2"/>
</dbReference>
<dbReference type="PROSITE" id="PS50994">
    <property type="entry name" value="INTEGRASE"/>
    <property type="match status" value="1"/>
</dbReference>
<dbReference type="Gramene" id="C.cajan_17810.t">
    <property type="protein sequence ID" value="C.cajan_17810.t"/>
    <property type="gene ID" value="C.cajan_17810"/>
</dbReference>
<dbReference type="InterPro" id="IPR012337">
    <property type="entry name" value="RNaseH-like_sf"/>
</dbReference>
<protein>
    <submittedName>
        <fullName evidence="2">Retrovirus-related Pol polyprotein from transposon 412 family</fullName>
    </submittedName>
</protein>
<keyword evidence="3" id="KW-1185">Reference proteome</keyword>
<dbReference type="GO" id="GO:0015074">
    <property type="term" value="P:DNA integration"/>
    <property type="evidence" value="ECO:0007669"/>
    <property type="project" value="InterPro"/>
</dbReference>
<dbReference type="AlphaFoldDB" id="A0A151T9S1"/>
<sequence length="386" mass="44379">MANFKAAGVIPEDLNWQQRKKFFKDSTYYVWDDPYLFKIGADCLLRRCVSGHCHNSPYGGHYNGDRTAAKILQSGFYWPTLFKDSHEHCKNCDKCQRTGGISKRHELPLQNILEVEVFDCWGIDFVGPLPSSYSNEYILVAVDYVSKWVEAVATQKADARTVIKFLKKNIFTRFGTPRVLISDGGSHFCNTQLKKVLEHYEKTVASSRKDWALKLDDTLWAYRTAYKTPIGLSPFQLVYGKACHLPVELEHKAYWALKALNFDLKAAGEKRKLQLHELEEMRLQAYESSRIYKSKVKSYHDRKIVQRNFQPGQQVLLFNSRLRLFPGKLKSKWSGPFVIKSVKPYGAGELEEPNSGRSWMVNGQRLKPYLGGEVEKLITVAHLNDP</sequence>
<dbReference type="InterPro" id="IPR036397">
    <property type="entry name" value="RNaseH_sf"/>
</dbReference>
<evidence type="ECO:0000313" key="3">
    <source>
        <dbReference type="Proteomes" id="UP000075243"/>
    </source>
</evidence>
<dbReference type="InterPro" id="IPR052160">
    <property type="entry name" value="Gypsy_RT_Integrase-like"/>
</dbReference>
<evidence type="ECO:0000259" key="1">
    <source>
        <dbReference type="PROSITE" id="PS50994"/>
    </source>
</evidence>
<gene>
    <name evidence="2" type="ORF">KK1_018336</name>
</gene>
<evidence type="ECO:0000313" key="2">
    <source>
        <dbReference type="EMBL" id="KYP63754.1"/>
    </source>
</evidence>
<dbReference type="PANTHER" id="PTHR47266">
    <property type="entry name" value="ENDONUCLEASE-RELATED"/>
    <property type="match status" value="1"/>
</dbReference>